<dbReference type="EMBL" id="BMGY01000017">
    <property type="protein sequence ID" value="GGH85821.1"/>
    <property type="molecule type" value="Genomic_DNA"/>
</dbReference>
<comment type="caution">
    <text evidence="1">The sequence shown here is derived from an EMBL/GenBank/DDBJ whole genome shotgun (WGS) entry which is preliminary data.</text>
</comment>
<reference evidence="2" key="1">
    <citation type="journal article" date="2019" name="Int. J. Syst. Evol. Microbiol.">
        <title>The Global Catalogue of Microorganisms (GCM) 10K type strain sequencing project: providing services to taxonomists for standard genome sequencing and annotation.</title>
        <authorList>
            <consortium name="The Broad Institute Genomics Platform"/>
            <consortium name="The Broad Institute Genome Sequencing Center for Infectious Disease"/>
            <person name="Wu L."/>
            <person name="Ma J."/>
        </authorList>
    </citation>
    <scope>NUCLEOTIDE SEQUENCE [LARGE SCALE GENOMIC DNA]</scope>
    <source>
        <strain evidence="2">CGMCC 1.14966</strain>
    </source>
</reference>
<evidence type="ECO:0000313" key="1">
    <source>
        <dbReference type="EMBL" id="GGH85821.1"/>
    </source>
</evidence>
<protein>
    <submittedName>
        <fullName evidence="1">Uncharacterized protein</fullName>
    </submittedName>
</protein>
<organism evidence="1 2">
    <name type="scientific">Hymenobacter frigidus</name>
    <dbReference type="NCBI Taxonomy" id="1524095"/>
    <lineage>
        <taxon>Bacteria</taxon>
        <taxon>Pseudomonadati</taxon>
        <taxon>Bacteroidota</taxon>
        <taxon>Cytophagia</taxon>
        <taxon>Cytophagales</taxon>
        <taxon>Hymenobacteraceae</taxon>
        <taxon>Hymenobacter</taxon>
    </lineage>
</organism>
<dbReference type="RefSeq" id="WP_188562017.1">
    <property type="nucleotide sequence ID" value="NZ_BMGY01000017.1"/>
</dbReference>
<gene>
    <name evidence="1" type="ORF">GCM10011495_20950</name>
</gene>
<evidence type="ECO:0000313" key="2">
    <source>
        <dbReference type="Proteomes" id="UP000637774"/>
    </source>
</evidence>
<sequence length="102" mass="11997">MADQNQDLPLIISEILIEMHEMKDGIRAMQSDIRTMKDALNRTAEVVLKQQEHTNNILTVFQEESKTNMEFMTYSISKALGQQQTINQDFESRLMRLEQRHQ</sequence>
<proteinExistence type="predicted"/>
<dbReference type="Proteomes" id="UP000637774">
    <property type="component" value="Unassembled WGS sequence"/>
</dbReference>
<keyword evidence="2" id="KW-1185">Reference proteome</keyword>
<accession>A0ABQ2A491</accession>
<name>A0ABQ2A491_9BACT</name>